<reference evidence="1" key="1">
    <citation type="journal article" date="2014" name="Front. Microbiol.">
        <title>High frequency of phylogenetically diverse reductive dehalogenase-homologous genes in deep subseafloor sedimentary metagenomes.</title>
        <authorList>
            <person name="Kawai M."/>
            <person name="Futagami T."/>
            <person name="Toyoda A."/>
            <person name="Takaki Y."/>
            <person name="Nishi S."/>
            <person name="Hori S."/>
            <person name="Arai W."/>
            <person name="Tsubouchi T."/>
            <person name="Morono Y."/>
            <person name="Uchiyama I."/>
            <person name="Ito T."/>
            <person name="Fujiyama A."/>
            <person name="Inagaki F."/>
            <person name="Takami H."/>
        </authorList>
    </citation>
    <scope>NUCLEOTIDE SEQUENCE</scope>
    <source>
        <strain evidence="1">Expedition CK06-06</strain>
    </source>
</reference>
<name>X0TBF2_9ZZZZ</name>
<sequence>MSIQIYKTNFADEAVGKAALVAAGVWAEVTEEGVTQMVYTNGTKAVVNIGKVVKTPGTYDPDGKEITPPVYYPGWCYDIMTTNTLDFGSNEVYPTAPAHGFLGWPITAEVPPTPPEE</sequence>
<accession>X0TBF2</accession>
<dbReference type="EMBL" id="BARS01011493">
    <property type="protein sequence ID" value="GAF90529.1"/>
    <property type="molecule type" value="Genomic_DNA"/>
</dbReference>
<organism evidence="1">
    <name type="scientific">marine sediment metagenome</name>
    <dbReference type="NCBI Taxonomy" id="412755"/>
    <lineage>
        <taxon>unclassified sequences</taxon>
        <taxon>metagenomes</taxon>
        <taxon>ecological metagenomes</taxon>
    </lineage>
</organism>
<comment type="caution">
    <text evidence="1">The sequence shown here is derived from an EMBL/GenBank/DDBJ whole genome shotgun (WGS) entry which is preliminary data.</text>
</comment>
<gene>
    <name evidence="1" type="ORF">S01H1_20883</name>
</gene>
<evidence type="ECO:0000313" key="1">
    <source>
        <dbReference type="EMBL" id="GAF90529.1"/>
    </source>
</evidence>
<protein>
    <submittedName>
        <fullName evidence="1">Uncharacterized protein</fullName>
    </submittedName>
</protein>
<proteinExistence type="predicted"/>
<dbReference type="AlphaFoldDB" id="X0TBF2"/>